<feature type="compositionally biased region" description="Polar residues" evidence="1">
    <location>
        <begin position="29"/>
        <end position="44"/>
    </location>
</feature>
<protein>
    <submittedName>
        <fullName evidence="2">Uncharacterized protein</fullName>
    </submittedName>
</protein>
<keyword evidence="3" id="KW-1185">Reference proteome</keyword>
<evidence type="ECO:0000313" key="2">
    <source>
        <dbReference type="EMBL" id="PMD31415.1"/>
    </source>
</evidence>
<feature type="region of interest" description="Disordered" evidence="1">
    <location>
        <begin position="841"/>
        <end position="881"/>
    </location>
</feature>
<proteinExistence type="predicted"/>
<dbReference type="OrthoDB" id="5422628at2759"/>
<sequence length="2516" mass="286082">MAPKIGGVPAAKSSLKKSTTKKGPTTFTQNEQPAKQSVPSQASPNPSPFIFKGHPQPPIDERLHAARNFLADEDPDRCLEFDKKIEEIEELIAHIETDSVHCDPSLFRDVKVKIKVHRDWEARRKTSQYDTGCCEAPLIAPFSTRLINAETAATLRQEREAQGLAVQMRRDHAPFSINDEDHHGAFLARMREDAATDPDEVDQESNLLWRESRAYLWATRDPALIPHWMHPRNGIPTKGVSATIGNQPRVPSSPTESQLPSPRGWIPNYVAATEHEINRLVAIQGPNKDEFNRMVELLRPYEPQKLQRLREQREFYTNAAAMGSLSPEQEAFRDRIRQNFYNEEGAWLDSILANGIKFIIRTSSDPQIVQPGFINIGDGVMTPDHITTLGDVQALLDKLLQSGRQVLKQEEADSLDSLLQHSLPANILNIQKEISGILLKQGVNHESELDQNGLARFVDRKQKESELQNNWEKELRQSGGAKFRYLRPAEMKSSECNILYLPWDVTAIPRVPLQDRPDVALPANVQQLQDEVNEVLAQGINFEDINNVPMEFRGKLEQLVYQDLRDLLTPYFALEEKRASNGQQLSPAEQAQYTAVAGVVPTLWEVWWLGLGKKITIKMPLHGQLKKSPGVMYCRNPTQKPVDEDHETYFTRKASEINDILNQYHSAETNGISEDDEKKLVDKLAHLCKDLQYPALKKLDEQYDASVDQQTNDQDIFHEIWSNAFIAWLESKRGHTIRIKTFNGLIDPDDDPSVVYYRGPILAPENFLGLSEDVKSTITTRQNLNQPALSADLRPQLPPLLRRLMDVNERLPTPTSQAVLDWHLQAFMTVPTSSSTYSTKLTTGLVPSESPPSSLDSSEIGAVTGNEEDTQTPGKVSSSTATKFEQLKTDLSPLLPDIRAIEREINRLLALFRQYSVLPSQGDFDVLELGSDQLGLHSRLTELLRQFWPDNVFERYQRAERFHNLGADANQMSAREYEDTIEAYSMDFLKACGIWLTELISTGVHIQISATEVYTANSTILVFQPGMSLKPLPDGQWFFCVNAPEKINSKINEQTSELVCKVSYDNSQSIANNLELVRFLDRRQNDINWLLVQRNSQGLSWDQSELLLHYLRPFMPPDLAELDSILTKLDGEAREKMLDGPEQGDWYQFWDSWNRMCRSWLEGFPSGMVLDKEVQFGDQPRLLRLRVSNPESMQKHQRRTSLPVHLQDREDDINRLPPNETSMSREDRAKLDQVLAPLFRPILKRFRGMALDHVRGICKRDGTQLEDAVLMEALVSFAQSILKRIVASSTAARRIRFQEPVPGSYGVIVVDHSGRSIFPTSEDDQIKLAEQMLERLCTPELVASKREFHDAAQGIRTGQSLSQAATNFLQHNIPSIVIEDISTLKNRVMEILDSLEKEDMDEDQGEKDLAQAITRLFWKQLIMMHPEQERNILQLLGNPYIPSRTPALVARRLPGSLPLEPSPVRVTPSQDELKEVEIEINNLLRAERANTINKEQQAKLDYLLRGLVPQRLRFLKNRVDSLEAQYLARDGLEIFDSLQFADMQEVLEGMFQEWKQKITGLGIVLDKWLSTPDAIAEVCSRAYQWGIAKFGPGSGDISDKLEDGDVKQCQEIYATFRRFVEDRCQDRAGVDYQILLRSAPTQINNQIKQIQGLLLKGNEATDEDTRHQYALMLQTLSVQLMKLYMRWLTSQSPMDRQTLGSRLRGMYDSSTNFAPKAERRGIQRAAIELALNLLATNQEQHRPKDRFRMVELPLQLQLPEREVPLCLPLKPEDRPLEQDPFEYTKKLLAFRRWKDYDYDIARVRSSTDRNGEIPPPANCNGPTSIASVDNVHDAARTQVTALASIQKGLIQAQNMAPRPLLQQLLLLTDAGLNYTKQRGHELYDDELLTSDGVDLLNEIAGLSWDEEREEYGEDLSEVDNTHDDRGRLQEFELDVAEIAGQLPLWTPALDPDAMDEDGFGLFQQPPYDDQIPSEQYMDITQVRQIIGDNRLAKSNSTAGTSPPWNSVDVERYLRAMASAHRIHLDEYEDENIYVSRIPLSGHPENKYVISRDEAAASAGVFRDNDDKLQVRYDSFGRVGPPILQPNKYHYLQRLAFRLGRDLRKNADVLANAEKPLAERVQEQEASRVLAETEMENILPADRSGGPSITNSVDPLPVNITLQRMAQDLFKVAPDLAQDAGFTITSPNEITEEQAAVLLQMQVLEEASNNWEYKFPENEHVWNFAATRLQKTTRKINGRSIQGRPRLAQFFHMRRFPPCCQSEATKEIIKQSGSKIQDKPEAEAVPEQTVDDDDDDPPKKKVRHIKGREPYFSLGESAFERAFLSWRMEQELKDVPEFQPAKKRRSWWSFGKGNAGDDDQDLPRDHYPLPKIPDKWHPDNISIAEKRAQVLQLAKQDGGFPNPEILEYYHTPDEIKQIKLQRQWDEFAMKRKIADAAVETLTGKQFDSLSRQELNQAYTALGINALNGLFIDDAKNTPAAMTQARRQRQNAPTANMALRTQSDQGLYTGPVTMSGAL</sequence>
<name>A0A2J6QYR9_HYAVF</name>
<evidence type="ECO:0000256" key="1">
    <source>
        <dbReference type="SAM" id="MobiDB-lite"/>
    </source>
</evidence>
<dbReference type="EMBL" id="KZ613962">
    <property type="protein sequence ID" value="PMD31415.1"/>
    <property type="molecule type" value="Genomic_DNA"/>
</dbReference>
<evidence type="ECO:0000313" key="3">
    <source>
        <dbReference type="Proteomes" id="UP000235786"/>
    </source>
</evidence>
<feature type="compositionally biased region" description="Low complexity" evidence="1">
    <location>
        <begin position="841"/>
        <end position="859"/>
    </location>
</feature>
<dbReference type="Proteomes" id="UP000235786">
    <property type="component" value="Unassembled WGS sequence"/>
</dbReference>
<organism evidence="2 3">
    <name type="scientific">Hyaloscypha variabilis (strain UAMH 11265 / GT02V1 / F)</name>
    <name type="common">Meliniomyces variabilis</name>
    <dbReference type="NCBI Taxonomy" id="1149755"/>
    <lineage>
        <taxon>Eukaryota</taxon>
        <taxon>Fungi</taxon>
        <taxon>Dikarya</taxon>
        <taxon>Ascomycota</taxon>
        <taxon>Pezizomycotina</taxon>
        <taxon>Leotiomycetes</taxon>
        <taxon>Helotiales</taxon>
        <taxon>Hyaloscyphaceae</taxon>
        <taxon>Hyaloscypha</taxon>
        <taxon>Hyaloscypha variabilis</taxon>
    </lineage>
</organism>
<gene>
    <name evidence="2" type="ORF">L207DRAFT_640721</name>
</gene>
<accession>A0A2J6QYR9</accession>
<feature type="region of interest" description="Disordered" evidence="1">
    <location>
        <begin position="2267"/>
        <end position="2301"/>
    </location>
</feature>
<reference evidence="2 3" key="1">
    <citation type="submission" date="2016-04" db="EMBL/GenBank/DDBJ databases">
        <title>A degradative enzymes factory behind the ericoid mycorrhizal symbiosis.</title>
        <authorList>
            <consortium name="DOE Joint Genome Institute"/>
            <person name="Martino E."/>
            <person name="Morin E."/>
            <person name="Grelet G."/>
            <person name="Kuo A."/>
            <person name="Kohler A."/>
            <person name="Daghino S."/>
            <person name="Barry K."/>
            <person name="Choi C."/>
            <person name="Cichocki N."/>
            <person name="Clum A."/>
            <person name="Copeland A."/>
            <person name="Hainaut M."/>
            <person name="Haridas S."/>
            <person name="Labutti K."/>
            <person name="Lindquist E."/>
            <person name="Lipzen A."/>
            <person name="Khouja H.-R."/>
            <person name="Murat C."/>
            <person name="Ohm R."/>
            <person name="Olson A."/>
            <person name="Spatafora J."/>
            <person name="Veneault-Fourrey C."/>
            <person name="Henrissat B."/>
            <person name="Grigoriev I."/>
            <person name="Martin F."/>
            <person name="Perotto S."/>
        </authorList>
    </citation>
    <scope>NUCLEOTIDE SEQUENCE [LARGE SCALE GENOMIC DNA]</scope>
    <source>
        <strain evidence="2 3">F</strain>
    </source>
</reference>
<feature type="region of interest" description="Disordered" evidence="1">
    <location>
        <begin position="1"/>
        <end position="57"/>
    </location>
</feature>
<feature type="compositionally biased region" description="Polar residues" evidence="1">
    <location>
        <begin position="871"/>
        <end position="881"/>
    </location>
</feature>